<organism evidence="2 3">
    <name type="scientific">Manihot esculenta</name>
    <name type="common">Cassava</name>
    <name type="synonym">Jatropha manihot</name>
    <dbReference type="NCBI Taxonomy" id="3983"/>
    <lineage>
        <taxon>Eukaryota</taxon>
        <taxon>Viridiplantae</taxon>
        <taxon>Streptophyta</taxon>
        <taxon>Embryophyta</taxon>
        <taxon>Tracheophyta</taxon>
        <taxon>Spermatophyta</taxon>
        <taxon>Magnoliopsida</taxon>
        <taxon>eudicotyledons</taxon>
        <taxon>Gunneridae</taxon>
        <taxon>Pentapetalae</taxon>
        <taxon>rosids</taxon>
        <taxon>fabids</taxon>
        <taxon>Malpighiales</taxon>
        <taxon>Euphorbiaceae</taxon>
        <taxon>Crotonoideae</taxon>
        <taxon>Manihoteae</taxon>
        <taxon>Manihot</taxon>
    </lineage>
</organism>
<feature type="region of interest" description="Disordered" evidence="1">
    <location>
        <begin position="1"/>
        <end position="382"/>
    </location>
</feature>
<dbReference type="GO" id="GO:0003743">
    <property type="term" value="F:translation initiation factor activity"/>
    <property type="evidence" value="ECO:0000318"/>
    <property type="project" value="GO_Central"/>
</dbReference>
<name>A0A2C9UZH1_MANES</name>
<reference evidence="3" key="1">
    <citation type="journal article" date="2016" name="Nat. Biotechnol.">
        <title>Sequencing wild and cultivated cassava and related species reveals extensive interspecific hybridization and genetic diversity.</title>
        <authorList>
            <person name="Bredeson J.V."/>
            <person name="Lyons J.B."/>
            <person name="Prochnik S.E."/>
            <person name="Wu G.A."/>
            <person name="Ha C.M."/>
            <person name="Edsinger-Gonzales E."/>
            <person name="Grimwood J."/>
            <person name="Schmutz J."/>
            <person name="Rabbi I.Y."/>
            <person name="Egesi C."/>
            <person name="Nauluvula P."/>
            <person name="Lebot V."/>
            <person name="Ndunguru J."/>
            <person name="Mkamilo G."/>
            <person name="Bart R.S."/>
            <person name="Setter T.L."/>
            <person name="Gleadow R.M."/>
            <person name="Kulakow P."/>
            <person name="Ferguson M.E."/>
            <person name="Rounsley S."/>
            <person name="Rokhsar D.S."/>
        </authorList>
    </citation>
    <scope>NUCLEOTIDE SEQUENCE [LARGE SCALE GENOMIC DNA]</scope>
    <source>
        <strain evidence="3">cv. AM560-2</strain>
    </source>
</reference>
<sequence length="382" mass="41605">MAATVSSPWGKPGAWALDSEEHEEELRRQEPQKTDASGESEFPSLAAAAANKQPKKKKNQTISLAEFASYGSAKSSQPTQSRGPTHEDLLNLPTGPRQRSAEELERSRLGGGFKSYGMGSRNGDDSSNSRWSGGNSRVSSRDRDVNRDLAPSRADETDDWSKSKKSPVGNGYERRERGSFFDSQPKADELDSWVSNKPTETRRFGATNGGFERRGSFDSLSRDRSGFNSGGGSAADSDNWGRKKEEVYVTGSARPKLVLRPRTVPVSNENGTAAKPKGSNPFGEARPREEVLAEKGKDWKEIDEKLHSVKIDGNKEKGERGNSSSFGRWSFGNGRAGSGVERSWRKPDVDDSSSRPQSAETNENDDASENGHSAEEGPAEGN</sequence>
<dbReference type="Pfam" id="PF06273">
    <property type="entry name" value="eIF-4B"/>
    <property type="match status" value="1"/>
</dbReference>
<dbReference type="Gramene" id="Manes.11G090500.1.v8.1">
    <property type="protein sequence ID" value="Manes.11G090500.1.v8.1.CDS"/>
    <property type="gene ID" value="Manes.11G090500.v8.1"/>
</dbReference>
<feature type="compositionally biased region" description="Basic and acidic residues" evidence="1">
    <location>
        <begin position="172"/>
        <end position="189"/>
    </location>
</feature>
<gene>
    <name evidence="2" type="ORF">MANES_11G090500v8</name>
</gene>
<dbReference type="AlphaFoldDB" id="A0A2C9UZH1"/>
<dbReference type="STRING" id="3983.A0A2C9UZH1"/>
<dbReference type="PANTHER" id="PTHR32091:SF17">
    <property type="entry name" value="EUKARYOTIC TRANSLATION INITIATION FACTOR 4B3"/>
    <property type="match status" value="1"/>
</dbReference>
<feature type="compositionally biased region" description="Basic and acidic residues" evidence="1">
    <location>
        <begin position="342"/>
        <end position="353"/>
    </location>
</feature>
<feature type="compositionally biased region" description="Basic and acidic residues" evidence="1">
    <location>
        <begin position="285"/>
        <end position="320"/>
    </location>
</feature>
<dbReference type="OrthoDB" id="48651at2759"/>
<evidence type="ECO:0000256" key="1">
    <source>
        <dbReference type="SAM" id="MobiDB-lite"/>
    </source>
</evidence>
<dbReference type="InterPro" id="IPR010433">
    <property type="entry name" value="EIF-4B_pln"/>
</dbReference>
<comment type="caution">
    <text evidence="2">The sequence shown here is derived from an EMBL/GenBank/DDBJ whole genome shotgun (WGS) entry which is preliminary data.</text>
</comment>
<dbReference type="OMA" id="IDDWGAG"/>
<accession>A0A2C9UZH1</accession>
<evidence type="ECO:0000313" key="2">
    <source>
        <dbReference type="EMBL" id="OAY37297.1"/>
    </source>
</evidence>
<feature type="compositionally biased region" description="Basic and acidic residues" evidence="1">
    <location>
        <begin position="24"/>
        <end position="33"/>
    </location>
</feature>
<dbReference type="PANTHER" id="PTHR32091">
    <property type="entry name" value="EUKARYOTIC TRANSLATION INITIATION FACTOR 4B"/>
    <property type="match status" value="1"/>
</dbReference>
<protein>
    <recommendedName>
        <fullName evidence="4">Eukaryotic translation initiation factor 4B3-like</fullName>
    </recommendedName>
</protein>
<feature type="compositionally biased region" description="Basic and acidic residues" evidence="1">
    <location>
        <begin position="99"/>
        <end position="108"/>
    </location>
</feature>
<feature type="compositionally biased region" description="Basic and acidic residues" evidence="1">
    <location>
        <begin position="153"/>
        <end position="162"/>
    </location>
</feature>
<dbReference type="GO" id="GO:0003729">
    <property type="term" value="F:mRNA binding"/>
    <property type="evidence" value="ECO:0000318"/>
    <property type="project" value="GO_Central"/>
</dbReference>
<feature type="compositionally biased region" description="Polar residues" evidence="1">
    <location>
        <begin position="72"/>
        <end position="83"/>
    </location>
</feature>
<proteinExistence type="predicted"/>
<feature type="compositionally biased region" description="Basic and acidic residues" evidence="1">
    <location>
        <begin position="211"/>
        <end position="225"/>
    </location>
</feature>
<evidence type="ECO:0000313" key="3">
    <source>
        <dbReference type="Proteomes" id="UP000091857"/>
    </source>
</evidence>
<dbReference type="Proteomes" id="UP000091857">
    <property type="component" value="Chromosome 11"/>
</dbReference>
<feature type="compositionally biased region" description="Low complexity" evidence="1">
    <location>
        <begin position="119"/>
        <end position="138"/>
    </location>
</feature>
<evidence type="ECO:0008006" key="4">
    <source>
        <dbReference type="Google" id="ProtNLM"/>
    </source>
</evidence>
<dbReference type="EMBL" id="CM004397">
    <property type="protein sequence ID" value="OAY37297.1"/>
    <property type="molecule type" value="Genomic_DNA"/>
</dbReference>
<keyword evidence="3" id="KW-1185">Reference proteome</keyword>